<reference evidence="6" key="1">
    <citation type="journal article" date="2013" name="Genetics">
        <title>The draft genome and transcriptome of Panagrellus redivivus are shaped by the harsh demands of a free-living lifestyle.</title>
        <authorList>
            <person name="Srinivasan J."/>
            <person name="Dillman A.R."/>
            <person name="Macchietto M.G."/>
            <person name="Heikkinen L."/>
            <person name="Lakso M."/>
            <person name="Fracchia K.M."/>
            <person name="Antoshechkin I."/>
            <person name="Mortazavi A."/>
            <person name="Wong G."/>
            <person name="Sternberg P.W."/>
        </authorList>
    </citation>
    <scope>NUCLEOTIDE SEQUENCE [LARGE SCALE GENOMIC DNA]</scope>
    <source>
        <strain evidence="6">MT8872</strain>
    </source>
</reference>
<dbReference type="Gene3D" id="1.10.287.3240">
    <property type="match status" value="1"/>
</dbReference>
<dbReference type="GO" id="GO:0046961">
    <property type="term" value="F:proton-transporting ATPase activity, rotational mechanism"/>
    <property type="evidence" value="ECO:0007669"/>
    <property type="project" value="InterPro"/>
</dbReference>
<feature type="compositionally biased region" description="Acidic residues" evidence="5">
    <location>
        <begin position="234"/>
        <end position="244"/>
    </location>
</feature>
<dbReference type="AlphaFoldDB" id="A0A7E4W8G0"/>
<evidence type="ECO:0000256" key="4">
    <source>
        <dbReference type="ARBA" id="ARBA00045737"/>
    </source>
</evidence>
<dbReference type="PANTHER" id="PTHR11671">
    <property type="entry name" value="V-TYPE ATP SYNTHASE SUBUNIT D"/>
    <property type="match status" value="1"/>
</dbReference>
<sequence length="244" mass="27569">MSGGGKDRIAVFPSRMAQTLMKTRLKSAQKGHSLLKKKADALNMRFRDILKKIVDNKVLMGDVMKEAAFSLTEAKFTGGDFAHTVVQNVSQAQYRIRMKNENVVGVFLPVFESYTDGPDNYDLIGLGKGGSNIAKLKKNYSKAVELLVELATLQTCFITLDEAIKTTNRRVNAIEHVIIPRYENTLTYIVTELDEMEREEFYRMKKVQAKKKKDRAEEELQAAPEDGQVRSILDDEDDLPVLFG</sequence>
<comment type="similarity">
    <text evidence="1">Belongs to the V-ATPase D subunit family.</text>
</comment>
<evidence type="ECO:0000256" key="2">
    <source>
        <dbReference type="ARBA" id="ARBA00022448"/>
    </source>
</evidence>
<evidence type="ECO:0000256" key="1">
    <source>
        <dbReference type="ARBA" id="ARBA00005850"/>
    </source>
</evidence>
<evidence type="ECO:0000313" key="7">
    <source>
        <dbReference type="WBParaSite" id="Pan_g8576.t2"/>
    </source>
</evidence>
<name>A0A7E4W8G0_PANRE</name>
<protein>
    <submittedName>
        <fullName evidence="7">V-type proton ATPase subunit D</fullName>
    </submittedName>
</protein>
<dbReference type="InterPro" id="IPR002699">
    <property type="entry name" value="V_ATPase_D"/>
</dbReference>
<evidence type="ECO:0000256" key="3">
    <source>
        <dbReference type="ARBA" id="ARBA00023065"/>
    </source>
</evidence>
<accession>A0A7E4W8G0</accession>
<comment type="function">
    <text evidence="4">Subunit of the V1 complex of vacuolar(H+)-ATPase (V-ATPase), a multisubunit enzyme composed of a peripheral complex (V1) that hydrolyzes ATP and a membrane integral complex (V0) that translocates protons. V-ATPase is responsible for acidifying and maintaining the pH of intracellular compartments and in some cell types, is targeted to the plasma membrane, where it is responsible for acidifying the extracellular environment.</text>
</comment>
<feature type="region of interest" description="Disordered" evidence="5">
    <location>
        <begin position="212"/>
        <end position="244"/>
    </location>
</feature>
<keyword evidence="2" id="KW-0813">Transport</keyword>
<dbReference type="NCBIfam" id="TIGR00309">
    <property type="entry name" value="V_ATPase_subD"/>
    <property type="match status" value="1"/>
</dbReference>
<keyword evidence="3" id="KW-0406">Ion transport</keyword>
<keyword evidence="6" id="KW-1185">Reference proteome</keyword>
<dbReference type="Proteomes" id="UP000492821">
    <property type="component" value="Unassembled WGS sequence"/>
</dbReference>
<reference evidence="7" key="2">
    <citation type="submission" date="2020-10" db="UniProtKB">
        <authorList>
            <consortium name="WormBaseParasite"/>
        </authorList>
    </citation>
    <scope>IDENTIFICATION</scope>
</reference>
<proteinExistence type="inferred from homology"/>
<organism evidence="6 7">
    <name type="scientific">Panagrellus redivivus</name>
    <name type="common">Microworm</name>
    <dbReference type="NCBI Taxonomy" id="6233"/>
    <lineage>
        <taxon>Eukaryota</taxon>
        <taxon>Metazoa</taxon>
        <taxon>Ecdysozoa</taxon>
        <taxon>Nematoda</taxon>
        <taxon>Chromadorea</taxon>
        <taxon>Rhabditida</taxon>
        <taxon>Tylenchina</taxon>
        <taxon>Panagrolaimomorpha</taxon>
        <taxon>Panagrolaimoidea</taxon>
        <taxon>Panagrolaimidae</taxon>
        <taxon>Panagrellus</taxon>
    </lineage>
</organism>
<dbReference type="WBParaSite" id="Pan_g8576.t2">
    <property type="protein sequence ID" value="Pan_g8576.t2"/>
    <property type="gene ID" value="Pan_g8576"/>
</dbReference>
<dbReference type="Pfam" id="PF01813">
    <property type="entry name" value="ATP-synt_D"/>
    <property type="match status" value="1"/>
</dbReference>
<evidence type="ECO:0000313" key="6">
    <source>
        <dbReference type="Proteomes" id="UP000492821"/>
    </source>
</evidence>
<evidence type="ECO:0000256" key="5">
    <source>
        <dbReference type="SAM" id="MobiDB-lite"/>
    </source>
</evidence>